<feature type="compositionally biased region" description="Basic and acidic residues" evidence="1">
    <location>
        <begin position="543"/>
        <end position="552"/>
    </location>
</feature>
<evidence type="ECO:0000256" key="1">
    <source>
        <dbReference type="SAM" id="MobiDB-lite"/>
    </source>
</evidence>
<feature type="region of interest" description="Disordered" evidence="1">
    <location>
        <begin position="157"/>
        <end position="192"/>
    </location>
</feature>
<evidence type="ECO:0008006" key="4">
    <source>
        <dbReference type="Google" id="ProtNLM"/>
    </source>
</evidence>
<organism evidence="2 3">
    <name type="scientific">Morella rubra</name>
    <name type="common">Chinese bayberry</name>
    <dbReference type="NCBI Taxonomy" id="262757"/>
    <lineage>
        <taxon>Eukaryota</taxon>
        <taxon>Viridiplantae</taxon>
        <taxon>Streptophyta</taxon>
        <taxon>Embryophyta</taxon>
        <taxon>Tracheophyta</taxon>
        <taxon>Spermatophyta</taxon>
        <taxon>Magnoliopsida</taxon>
        <taxon>eudicotyledons</taxon>
        <taxon>Gunneridae</taxon>
        <taxon>Pentapetalae</taxon>
        <taxon>rosids</taxon>
        <taxon>fabids</taxon>
        <taxon>Fagales</taxon>
        <taxon>Myricaceae</taxon>
        <taxon>Morella</taxon>
    </lineage>
</organism>
<dbReference type="Pfam" id="PF12043">
    <property type="entry name" value="DUF3527"/>
    <property type="match status" value="2"/>
</dbReference>
<sequence length="952" mass="105460">MGSGSKLKTNSKQEYDCKKVKQRALSPQANPPKNKETLKVKNPVGLPFSDLRRERRLDGDDKNSVHVKSSGNRHRAFVKANTGKEDELVKHMSNLPGYLQRTERGENHQEKALNFGVLDWTRLEKWKNKQKRIPARGSTNALCGSYDLPLKATNDSSTYSGPVHSKAFSDSLPRSSLNLSHKDGQPQGAKPSAKNVIRFQDFEAAPKGNMDGLKKVPWTYKSFGRNSSDITSDRAKRKDLDHNSTSEMGNFSVKSRTNGVSLSQKNNVSAWDGEAMKSIKELRESDIKIKDTDQKIISDIGATHTDWRSSGVSLASKEKLSPRSSENRKRAEEYPKFYTDLPNRGCPGEHDNNVLLLPKELPQNEFSEVFQFSQPKNSKEKSFDEQQSSFSDRFPGKEVHFAGLCSEIPHSCRRPPRVVTKSMSEMMPHSLINGPYNEPSSVASYTSQGLNKASDTLPRGIYAERRDLDLKLTNLDVFLTAKPSETAVLAGTKPNHRFSFSLGRLGRSFSFKESSSVPQLSSSHVSVKSGPVRSEASACLDNSNREKSDGHCRAKSSPLRRLLDPLLKYKAANSQHSGGADQSLRGSLDTLSSRATSVSHSLQNEKHNESVIQALLQLTVKNGIPLFKFVVENDRDVLAATMKNLASSGKDDSGRNYTFYFVNEIKKKSSGWISQGSKRDSCGYVYNVAGQMKVSSSCFSDSSGQNSHCQYVSRECVLLGFDLRQADQEPLKSTPNRELAAIVFKIPRENLSQDGMEAGKDLAQKLCIKCLPEDRFSCNFKENEDSNSITVILPGGVHGPPKKGKPSPLIDRWKSGGSCDCGGWDVGCKLCVLFNKNRSSKIHGTSKDCLMPDDIELFVQGEPQQSRPFFSLTQLKDGVYSIEFNSSLSSLQSFFICVAVLSCKRSVDLSETRNMSEAKVFEELILNGNGKIQKRAPSKYTPSPPPSPVGRV</sequence>
<feature type="region of interest" description="Disordered" evidence="1">
    <location>
        <begin position="1"/>
        <end position="72"/>
    </location>
</feature>
<evidence type="ECO:0000313" key="3">
    <source>
        <dbReference type="Proteomes" id="UP000516437"/>
    </source>
</evidence>
<dbReference type="OrthoDB" id="1898655at2759"/>
<dbReference type="PANTHER" id="PTHR31390">
    <property type="entry name" value="EXPRESSED PROTEIN"/>
    <property type="match status" value="1"/>
</dbReference>
<protein>
    <recommendedName>
        <fullName evidence="4">DUF3527 domain-containing protein</fullName>
    </recommendedName>
</protein>
<feature type="compositionally biased region" description="Pro residues" evidence="1">
    <location>
        <begin position="942"/>
        <end position="952"/>
    </location>
</feature>
<dbReference type="AlphaFoldDB" id="A0A6A1WGD5"/>
<feature type="region of interest" description="Disordered" evidence="1">
    <location>
        <begin position="520"/>
        <end position="556"/>
    </location>
</feature>
<feature type="compositionally biased region" description="Basic and acidic residues" evidence="1">
    <location>
        <begin position="316"/>
        <end position="332"/>
    </location>
</feature>
<feature type="region of interest" description="Disordered" evidence="1">
    <location>
        <begin position="933"/>
        <end position="952"/>
    </location>
</feature>
<keyword evidence="3" id="KW-1185">Reference proteome</keyword>
<feature type="region of interest" description="Disordered" evidence="1">
    <location>
        <begin position="227"/>
        <end position="253"/>
    </location>
</feature>
<feature type="compositionally biased region" description="Polar residues" evidence="1">
    <location>
        <begin position="1"/>
        <end position="10"/>
    </location>
</feature>
<accession>A0A6A1WGD5</accession>
<gene>
    <name evidence="2" type="ORF">CJ030_MR2G000906</name>
</gene>
<proteinExistence type="predicted"/>
<dbReference type="PANTHER" id="PTHR31390:SF12">
    <property type="entry name" value="PUTATIVE (DUF3527)-RELATED"/>
    <property type="match status" value="1"/>
</dbReference>
<dbReference type="Proteomes" id="UP000516437">
    <property type="component" value="Chromosome 2"/>
</dbReference>
<feature type="compositionally biased region" description="Basic and acidic residues" evidence="1">
    <location>
        <begin position="231"/>
        <end position="244"/>
    </location>
</feature>
<evidence type="ECO:0000313" key="2">
    <source>
        <dbReference type="EMBL" id="KAB1224274.1"/>
    </source>
</evidence>
<name>A0A6A1WGD5_9ROSI</name>
<dbReference type="InterPro" id="IPR021916">
    <property type="entry name" value="DUF3527"/>
</dbReference>
<comment type="caution">
    <text evidence="2">The sequence shown here is derived from an EMBL/GenBank/DDBJ whole genome shotgun (WGS) entry which is preliminary data.</text>
</comment>
<dbReference type="EMBL" id="RXIC02000020">
    <property type="protein sequence ID" value="KAB1224274.1"/>
    <property type="molecule type" value="Genomic_DNA"/>
</dbReference>
<reference evidence="2 3" key="1">
    <citation type="journal article" date="2019" name="Plant Biotechnol. J.">
        <title>The red bayberry genome and genetic basis of sex determination.</title>
        <authorList>
            <person name="Jia H.M."/>
            <person name="Jia H.J."/>
            <person name="Cai Q.L."/>
            <person name="Wang Y."/>
            <person name="Zhao H.B."/>
            <person name="Yang W.F."/>
            <person name="Wang G.Y."/>
            <person name="Li Y.H."/>
            <person name="Zhan D.L."/>
            <person name="Shen Y.T."/>
            <person name="Niu Q.F."/>
            <person name="Chang L."/>
            <person name="Qiu J."/>
            <person name="Zhao L."/>
            <person name="Xie H.B."/>
            <person name="Fu W.Y."/>
            <person name="Jin J."/>
            <person name="Li X.W."/>
            <person name="Jiao Y."/>
            <person name="Zhou C.C."/>
            <person name="Tu T."/>
            <person name="Chai C.Y."/>
            <person name="Gao J.L."/>
            <person name="Fan L.J."/>
            <person name="van de Weg E."/>
            <person name="Wang J.Y."/>
            <person name="Gao Z.S."/>
        </authorList>
    </citation>
    <scope>NUCLEOTIDE SEQUENCE [LARGE SCALE GENOMIC DNA]</scope>
    <source>
        <tissue evidence="2">Leaves</tissue>
    </source>
</reference>
<feature type="region of interest" description="Disordered" evidence="1">
    <location>
        <begin position="311"/>
        <end position="332"/>
    </location>
</feature>
<feature type="compositionally biased region" description="Basic and acidic residues" evidence="1">
    <location>
        <begin position="50"/>
        <end position="64"/>
    </location>
</feature>